<dbReference type="Proteomes" id="UP000001007">
    <property type="component" value="Chromosome"/>
</dbReference>
<dbReference type="GO" id="GO:0006281">
    <property type="term" value="P:DNA repair"/>
    <property type="evidence" value="ECO:0007669"/>
    <property type="project" value="InterPro"/>
</dbReference>
<evidence type="ECO:0000313" key="4">
    <source>
        <dbReference type="EMBL" id="AAM71501.1"/>
    </source>
</evidence>
<accession>Q8KFR7</accession>
<dbReference type="Gene3D" id="1.10.10.10">
    <property type="entry name" value="Winged helix-like DNA-binding domain superfamily/Winged helix DNA-binding domain"/>
    <property type="match status" value="1"/>
</dbReference>
<dbReference type="Pfam" id="PF14520">
    <property type="entry name" value="HHH_5"/>
    <property type="match status" value="1"/>
</dbReference>
<keyword evidence="5" id="KW-1185">Reference proteome</keyword>
<dbReference type="GO" id="GO:0003677">
    <property type="term" value="F:DNA binding"/>
    <property type="evidence" value="ECO:0007669"/>
    <property type="project" value="InterPro"/>
</dbReference>
<dbReference type="InterPro" id="IPR041614">
    <property type="entry name" value="DprA_WH"/>
</dbReference>
<dbReference type="PANTHER" id="PTHR43022:SF1">
    <property type="entry name" value="PROTEIN SMF"/>
    <property type="match status" value="1"/>
</dbReference>
<dbReference type="PANTHER" id="PTHR43022">
    <property type="entry name" value="PROTEIN SMF"/>
    <property type="match status" value="1"/>
</dbReference>
<dbReference type="Pfam" id="PF17782">
    <property type="entry name" value="WHD_DprA"/>
    <property type="match status" value="1"/>
</dbReference>
<dbReference type="InterPro" id="IPR003583">
    <property type="entry name" value="Hlx-hairpin-Hlx_DNA-bd_motif"/>
</dbReference>
<feature type="region of interest" description="Disordered" evidence="2">
    <location>
        <begin position="1"/>
        <end position="24"/>
    </location>
</feature>
<dbReference type="eggNOG" id="COG0758">
    <property type="taxonomic scope" value="Bacteria"/>
</dbReference>
<dbReference type="SUPFAM" id="SSF47781">
    <property type="entry name" value="RuvA domain 2-like"/>
    <property type="match status" value="1"/>
</dbReference>
<dbReference type="InterPro" id="IPR036388">
    <property type="entry name" value="WH-like_DNA-bd_sf"/>
</dbReference>
<dbReference type="EnsemblBacteria" id="AAM71501">
    <property type="protein sequence ID" value="AAM71501"/>
    <property type="gene ID" value="CT0255"/>
</dbReference>
<protein>
    <submittedName>
        <fullName evidence="4">DprA/SMF protein, putative DNA processing factor</fullName>
    </submittedName>
</protein>
<reference evidence="4 5" key="1">
    <citation type="journal article" date="2002" name="Proc. Natl. Acad. Sci. U.S.A.">
        <title>The complete genome sequence of Chlorobium tepidum TLS, a photosynthetic, anaerobic, green-sulfur bacterium.</title>
        <authorList>
            <person name="Eisen J.A."/>
            <person name="Nelson K.E."/>
            <person name="Paulsen I.T."/>
            <person name="Heidelberg J.F."/>
            <person name="Wu M."/>
            <person name="Dodson R.J."/>
            <person name="Deboy R."/>
            <person name="Gwinn M.L."/>
            <person name="Nelson W.C."/>
            <person name="Haft D.H."/>
            <person name="Hickey E.K."/>
            <person name="Peterson J.D."/>
            <person name="Durkin A.S."/>
            <person name="Kolonay J.L."/>
            <person name="Yang F."/>
            <person name="Holt I."/>
            <person name="Umayam L.A."/>
            <person name="Mason T."/>
            <person name="Brenner M."/>
            <person name="Shea T.P."/>
            <person name="Parksey D."/>
            <person name="Nierman W.C."/>
            <person name="Feldblyum T.V."/>
            <person name="Hansen C.L."/>
            <person name="Craven M.B."/>
            <person name="Radune D."/>
            <person name="Vamathevan J."/>
            <person name="Khouri H."/>
            <person name="White O."/>
            <person name="Gruber T.M."/>
            <person name="Ketchum K.A."/>
            <person name="Venter J.C."/>
            <person name="Tettelin H."/>
            <person name="Bryant D.A."/>
            <person name="Fraser C.M."/>
        </authorList>
    </citation>
    <scope>NUCLEOTIDE SEQUENCE [LARGE SCALE GENOMIC DNA]</scope>
    <source>
        <strain evidence="5">ATCC 49652 / DSM 12025 / NBRC 103806 / TLS</strain>
    </source>
</reference>
<feature type="domain" description="Helix-hairpin-helix DNA-binding motif class 1" evidence="3">
    <location>
        <begin position="33"/>
        <end position="52"/>
    </location>
</feature>
<dbReference type="STRING" id="194439.CT0255"/>
<dbReference type="InterPro" id="IPR010994">
    <property type="entry name" value="RuvA_2-like"/>
</dbReference>
<dbReference type="KEGG" id="cte:CT0255"/>
<dbReference type="AlphaFoldDB" id="Q8KFR7"/>
<evidence type="ECO:0000256" key="1">
    <source>
        <dbReference type="ARBA" id="ARBA00006525"/>
    </source>
</evidence>
<dbReference type="InterPro" id="IPR003488">
    <property type="entry name" value="DprA"/>
</dbReference>
<dbReference type="SMART" id="SM00278">
    <property type="entry name" value="HhH1"/>
    <property type="match status" value="2"/>
</dbReference>
<sequence length="399" mass="43371">MFRGVAPPPERSSTPLPPTMTTTPEPGAALLLLIVSQLPGIGPSRARALLNRFGATPALLEADYDALRQIPGIGETTARETAERLANPAWRDKAREKGENQLARAERLEASVITILDPAYPPLLKEIYDPPLLLFARGNPEALCVPSLAVVGTRKATAYGKQATEFICREMVNNGYAILSGLAYGIDMMAHRAAVESNGVTIAVLGCGIDRIYTDPAGRLWPRILERGAIVSEEWIGIKPEPGNFPRRNRLIAGLAQGTLIVESDIKGGSMITASYALEQNREVFAIPGSIFSGTSRGTNYLIQQNHAKPVFSAEDILAELNPAQHPALKTHPEASEPFDLNIEESCIVEALQSGAMHIDLIAEKTGLKIDALLVHLFELELKRIIEQEPGQIFRKRTP</sequence>
<dbReference type="HOGENOM" id="CLU_029601_2_3_10"/>
<dbReference type="EMBL" id="AE006470">
    <property type="protein sequence ID" value="AAM71501.1"/>
    <property type="molecule type" value="Genomic_DNA"/>
</dbReference>
<dbReference type="SUPFAM" id="SSF102405">
    <property type="entry name" value="MCP/YpsA-like"/>
    <property type="match status" value="1"/>
</dbReference>
<feature type="compositionally biased region" description="Pro residues" evidence="2">
    <location>
        <begin position="1"/>
        <end position="18"/>
    </location>
</feature>
<dbReference type="Gene3D" id="3.40.50.450">
    <property type="match status" value="1"/>
</dbReference>
<dbReference type="OrthoDB" id="9785707at2"/>
<organism evidence="4 5">
    <name type="scientific">Chlorobaculum tepidum (strain ATCC 49652 / DSM 12025 / NBRC 103806 / TLS)</name>
    <name type="common">Chlorobium tepidum</name>
    <dbReference type="NCBI Taxonomy" id="194439"/>
    <lineage>
        <taxon>Bacteria</taxon>
        <taxon>Pseudomonadati</taxon>
        <taxon>Chlorobiota</taxon>
        <taxon>Chlorobiia</taxon>
        <taxon>Chlorobiales</taxon>
        <taxon>Chlorobiaceae</taxon>
        <taxon>Chlorobaculum</taxon>
    </lineage>
</organism>
<dbReference type="eggNOG" id="COG1948">
    <property type="taxonomic scope" value="Bacteria"/>
</dbReference>
<dbReference type="NCBIfam" id="TIGR00732">
    <property type="entry name" value="dprA"/>
    <property type="match status" value="1"/>
</dbReference>
<dbReference type="InterPro" id="IPR057666">
    <property type="entry name" value="DrpA_SLOG"/>
</dbReference>
<feature type="domain" description="Helix-hairpin-helix DNA-binding motif class 1" evidence="3">
    <location>
        <begin position="65"/>
        <end position="84"/>
    </location>
</feature>
<evidence type="ECO:0000259" key="3">
    <source>
        <dbReference type="SMART" id="SM00278"/>
    </source>
</evidence>
<dbReference type="PATRIC" id="fig|194439.7.peg.247"/>
<evidence type="ECO:0000313" key="5">
    <source>
        <dbReference type="Proteomes" id="UP000001007"/>
    </source>
</evidence>
<proteinExistence type="inferred from homology"/>
<evidence type="ECO:0000256" key="2">
    <source>
        <dbReference type="SAM" id="MobiDB-lite"/>
    </source>
</evidence>
<dbReference type="Pfam" id="PF02481">
    <property type="entry name" value="DNA_processg_A"/>
    <property type="match status" value="1"/>
</dbReference>
<dbReference type="GO" id="GO:0009294">
    <property type="term" value="P:DNA-mediated transformation"/>
    <property type="evidence" value="ECO:0007669"/>
    <property type="project" value="InterPro"/>
</dbReference>
<name>Q8KFR7_CHLTE</name>
<comment type="similarity">
    <text evidence="1">Belongs to the DprA/Smf family.</text>
</comment>
<dbReference type="DNASU" id="1007761"/>
<gene>
    <name evidence="4" type="primary">dprA</name>
    <name evidence="4" type="ordered locus">CT0255</name>
</gene>